<reference evidence="11" key="1">
    <citation type="submission" date="2016-05" db="EMBL/GenBank/DDBJ databases">
        <title>Comparative genomics of biotechnologically important yeasts.</title>
        <authorList>
            <consortium name="DOE Joint Genome Institute"/>
            <person name="Riley R."/>
            <person name="Haridas S."/>
            <person name="Wolfe K.H."/>
            <person name="Lopes M.R."/>
            <person name="Hittinger C.T."/>
            <person name="Goker M."/>
            <person name="Salamov A."/>
            <person name="Wisecaver J."/>
            <person name="Long T.M."/>
            <person name="Aerts A.L."/>
            <person name="Barry K."/>
            <person name="Choi C."/>
            <person name="Clum A."/>
            <person name="Coughlan A.Y."/>
            <person name="Deshpande S."/>
            <person name="Douglass A.P."/>
            <person name="Hanson S.J."/>
            <person name="Klenk H.-P."/>
            <person name="Labutti K."/>
            <person name="Lapidus A."/>
            <person name="Lindquist E."/>
            <person name="Lipzen A."/>
            <person name="Meier-Kolthoff J.P."/>
            <person name="Ohm R.A."/>
            <person name="Otillar R.P."/>
            <person name="Pangilinan J."/>
            <person name="Peng Y."/>
            <person name="Rokas A."/>
            <person name="Rosa C.A."/>
            <person name="Scheuner C."/>
            <person name="Sibirny A.A."/>
            <person name="Slot J.C."/>
            <person name="Stielow J.B."/>
            <person name="Sun H."/>
            <person name="Kurtzman C.P."/>
            <person name="Blackwell M."/>
            <person name="Grigoriev I.V."/>
            <person name="Jeffries T.W."/>
        </authorList>
    </citation>
    <scope>NUCLEOTIDE SEQUENCE [LARGE SCALE GENOMIC DNA]</scope>
    <source>
        <strain evidence="11">DSM 1968</strain>
    </source>
</reference>
<dbReference type="InParanoid" id="A0A1D2VEZ9"/>
<dbReference type="RefSeq" id="XP_020046496.1">
    <property type="nucleotide sequence ID" value="XM_020189368.1"/>
</dbReference>
<dbReference type="InterPro" id="IPR004841">
    <property type="entry name" value="AA-permease/SLC12A_dom"/>
</dbReference>
<feature type="transmembrane region" description="Helical" evidence="8">
    <location>
        <begin position="81"/>
        <end position="100"/>
    </location>
</feature>
<dbReference type="STRING" id="1344418.A0A1D2VEZ9"/>
<proteinExistence type="inferred from homology"/>
<keyword evidence="3" id="KW-0813">Transport</keyword>
<evidence type="ECO:0000256" key="3">
    <source>
        <dbReference type="ARBA" id="ARBA00022448"/>
    </source>
</evidence>
<dbReference type="InterPro" id="IPR050524">
    <property type="entry name" value="APC_YAT"/>
</dbReference>
<dbReference type="GeneID" id="30963004"/>
<sequence length="158" mass="17254">MNDIDKAKDTISETSNNNFQIPIGLSEKDEVSKSRWQNFKDSFKQIEYDKIDPNMPELEKAIYATAHSPLSRSLKNRHLQMIAIGGSIGTGLFIGSGTALRTGGPAAVLIGWLLVGAMMFCTVHALGELCVAYPVSGAFSAYATRFICPSWSFAMGWN</sequence>
<keyword evidence="5" id="KW-0029">Amino-acid transport</keyword>
<dbReference type="Gene3D" id="1.20.1740.10">
    <property type="entry name" value="Amino acid/polyamine transporter I"/>
    <property type="match status" value="1"/>
</dbReference>
<evidence type="ECO:0000256" key="2">
    <source>
        <dbReference type="ARBA" id="ARBA00006983"/>
    </source>
</evidence>
<dbReference type="Pfam" id="PF00324">
    <property type="entry name" value="AA_permease"/>
    <property type="match status" value="1"/>
</dbReference>
<dbReference type="GO" id="GO:0015171">
    <property type="term" value="F:amino acid transmembrane transporter activity"/>
    <property type="evidence" value="ECO:0007669"/>
    <property type="project" value="TreeGrafter"/>
</dbReference>
<feature type="transmembrane region" description="Helical" evidence="8">
    <location>
        <begin position="106"/>
        <end position="126"/>
    </location>
</feature>
<dbReference type="InterPro" id="IPR004840">
    <property type="entry name" value="Amino_acid_permease_CS"/>
</dbReference>
<evidence type="ECO:0000313" key="10">
    <source>
        <dbReference type="EMBL" id="ODV60189.1"/>
    </source>
</evidence>
<comment type="similarity">
    <text evidence="2">Belongs to the amino acid-polyamine-organocation (APC) superfamily. YAT (TC 2.A.3.10) family.</text>
</comment>
<keyword evidence="4 8" id="KW-0812">Transmembrane</keyword>
<evidence type="ECO:0000256" key="8">
    <source>
        <dbReference type="SAM" id="Phobius"/>
    </source>
</evidence>
<dbReference type="GO" id="GO:0016020">
    <property type="term" value="C:membrane"/>
    <property type="evidence" value="ECO:0007669"/>
    <property type="project" value="UniProtKB-SubCell"/>
</dbReference>
<name>A0A1D2VEZ9_9ASCO</name>
<comment type="subcellular location">
    <subcellularLocation>
        <location evidence="1">Membrane</location>
        <topology evidence="1">Multi-pass membrane protein</topology>
    </subcellularLocation>
</comment>
<keyword evidence="11" id="KW-1185">Reference proteome</keyword>
<evidence type="ECO:0000313" key="11">
    <source>
        <dbReference type="Proteomes" id="UP000095038"/>
    </source>
</evidence>
<accession>A0A1D2VEZ9</accession>
<gene>
    <name evidence="10" type="ORF">ASCRUDRAFT_157351</name>
</gene>
<dbReference type="Proteomes" id="UP000095038">
    <property type="component" value="Unassembled WGS sequence"/>
</dbReference>
<organism evidence="10 11">
    <name type="scientific">Ascoidea rubescens DSM 1968</name>
    <dbReference type="NCBI Taxonomy" id="1344418"/>
    <lineage>
        <taxon>Eukaryota</taxon>
        <taxon>Fungi</taxon>
        <taxon>Dikarya</taxon>
        <taxon>Ascomycota</taxon>
        <taxon>Saccharomycotina</taxon>
        <taxon>Saccharomycetes</taxon>
        <taxon>Ascoideaceae</taxon>
        <taxon>Ascoidea</taxon>
    </lineage>
</organism>
<evidence type="ECO:0000256" key="1">
    <source>
        <dbReference type="ARBA" id="ARBA00004141"/>
    </source>
</evidence>
<feature type="domain" description="Amino acid permease/ SLC12A" evidence="9">
    <location>
        <begin position="78"/>
        <end position="158"/>
    </location>
</feature>
<evidence type="ECO:0000256" key="6">
    <source>
        <dbReference type="ARBA" id="ARBA00022989"/>
    </source>
</evidence>
<protein>
    <recommendedName>
        <fullName evidence="9">Amino acid permease/ SLC12A domain-containing protein</fullName>
    </recommendedName>
</protein>
<evidence type="ECO:0000259" key="9">
    <source>
        <dbReference type="Pfam" id="PF00324"/>
    </source>
</evidence>
<keyword evidence="6 8" id="KW-1133">Transmembrane helix</keyword>
<dbReference type="PANTHER" id="PTHR43341:SF1">
    <property type="entry name" value="GENERAL AMINO-ACID PERMEASE GAP1"/>
    <property type="match status" value="1"/>
</dbReference>
<evidence type="ECO:0000256" key="4">
    <source>
        <dbReference type="ARBA" id="ARBA00022692"/>
    </source>
</evidence>
<dbReference type="OrthoDB" id="5413484at2759"/>
<feature type="non-terminal residue" evidence="10">
    <location>
        <position position="158"/>
    </location>
</feature>
<evidence type="ECO:0000256" key="5">
    <source>
        <dbReference type="ARBA" id="ARBA00022970"/>
    </source>
</evidence>
<keyword evidence="7 8" id="KW-0472">Membrane</keyword>
<dbReference type="EMBL" id="KV454483">
    <property type="protein sequence ID" value="ODV60189.1"/>
    <property type="molecule type" value="Genomic_DNA"/>
</dbReference>
<dbReference type="PANTHER" id="PTHR43341">
    <property type="entry name" value="AMINO ACID PERMEASE"/>
    <property type="match status" value="1"/>
</dbReference>
<dbReference type="AlphaFoldDB" id="A0A1D2VEZ9"/>
<evidence type="ECO:0000256" key="7">
    <source>
        <dbReference type="ARBA" id="ARBA00023136"/>
    </source>
</evidence>
<dbReference type="PROSITE" id="PS00218">
    <property type="entry name" value="AMINO_ACID_PERMEASE_1"/>
    <property type="match status" value="1"/>
</dbReference>